<dbReference type="Pfam" id="PF13852">
    <property type="entry name" value="DUF4197"/>
    <property type="match status" value="1"/>
</dbReference>
<organism evidence="1 2">
    <name type="scientific">Altererythrobacter lutimaris</name>
    <dbReference type="NCBI Taxonomy" id="2743979"/>
    <lineage>
        <taxon>Bacteria</taxon>
        <taxon>Pseudomonadati</taxon>
        <taxon>Pseudomonadota</taxon>
        <taxon>Alphaproteobacteria</taxon>
        <taxon>Sphingomonadales</taxon>
        <taxon>Erythrobacteraceae</taxon>
        <taxon>Altererythrobacter</taxon>
    </lineage>
</organism>
<dbReference type="PROSITE" id="PS51318">
    <property type="entry name" value="TAT"/>
    <property type="match status" value="1"/>
</dbReference>
<gene>
    <name evidence="1" type="ORF">HUO12_09595</name>
</gene>
<protein>
    <submittedName>
        <fullName evidence="1">DUF4197 family protein</fullName>
    </submittedName>
</protein>
<name>A0A850HC77_9SPHN</name>
<comment type="caution">
    <text evidence="1">The sequence shown here is derived from an EMBL/GenBank/DDBJ whole genome shotgun (WGS) entry which is preliminary data.</text>
</comment>
<keyword evidence="2" id="KW-1185">Reference proteome</keyword>
<dbReference type="InterPro" id="IPR006311">
    <property type="entry name" value="TAT_signal"/>
</dbReference>
<dbReference type="Proteomes" id="UP000546031">
    <property type="component" value="Unassembled WGS sequence"/>
</dbReference>
<sequence>MLGRRGFIAGAGAGLLVLPFASPLRAQGLTDLLAMASDSALDKLAQPDAFYDDEDIRIKLPLIGGLDLGGIGGALGGLFGRRSRINPLAGLTRTVNDAAGAAAGEAKPIFRESIGALELSDAPGIIGNDDGGTRYLRESSGGTLNGKLRPLVDDAMTSLGAYGQLDELGEKYELVRDAGLTSEKLGDSVTEQALDGIFAYMGKEEAKFRANPLEKAGGLLKGLLD</sequence>
<evidence type="ECO:0000313" key="2">
    <source>
        <dbReference type="Proteomes" id="UP000546031"/>
    </source>
</evidence>
<dbReference type="InterPro" id="IPR025245">
    <property type="entry name" value="DUF4197"/>
</dbReference>
<reference evidence="1 2" key="1">
    <citation type="submission" date="2020-06" db="EMBL/GenBank/DDBJ databases">
        <title>Altererythrobacter lutimaris sp. nov., a marine bacterium isolated from a tidal flat.</title>
        <authorList>
            <person name="Kim D."/>
            <person name="Yoo Y."/>
            <person name="Kim J.-J."/>
        </authorList>
    </citation>
    <scope>NUCLEOTIDE SEQUENCE [LARGE SCALE GENOMIC DNA]</scope>
    <source>
        <strain evidence="1 2">JGD-16</strain>
    </source>
</reference>
<proteinExistence type="predicted"/>
<accession>A0A850HC77</accession>
<dbReference type="AlphaFoldDB" id="A0A850HC77"/>
<evidence type="ECO:0000313" key="1">
    <source>
        <dbReference type="EMBL" id="NVE95150.1"/>
    </source>
</evidence>
<dbReference type="EMBL" id="JABWTA010000001">
    <property type="protein sequence ID" value="NVE95150.1"/>
    <property type="molecule type" value="Genomic_DNA"/>
</dbReference>